<sequence>MPQVITPLLVQETQNHSVLTNFTTEYLAYAFVNKVPFAYTASRWLHLNNLQREGCCEKLEGGFSKAFIITTDDGRCVVAKFLTSVAGPATFVTNSEVATITYCKTYVAVGGRDKFTYLCTKCNRMPKYQFQPSWTGAMI</sequence>
<organism evidence="1 2">
    <name type="scientific">[Emmonsia] crescens</name>
    <dbReference type="NCBI Taxonomy" id="73230"/>
    <lineage>
        <taxon>Eukaryota</taxon>
        <taxon>Fungi</taxon>
        <taxon>Dikarya</taxon>
        <taxon>Ascomycota</taxon>
        <taxon>Pezizomycotina</taxon>
        <taxon>Eurotiomycetes</taxon>
        <taxon>Eurotiomycetidae</taxon>
        <taxon>Onygenales</taxon>
        <taxon>Ajellomycetaceae</taxon>
        <taxon>Emergomyces</taxon>
    </lineage>
</organism>
<dbReference type="STRING" id="73230.A0A2B7ZLE1"/>
<reference evidence="1 2" key="1">
    <citation type="submission" date="2017-10" db="EMBL/GenBank/DDBJ databases">
        <title>Comparative genomics in systemic dimorphic fungi from Ajellomycetaceae.</title>
        <authorList>
            <person name="Munoz J.F."/>
            <person name="Mcewen J.G."/>
            <person name="Clay O.K."/>
            <person name="Cuomo C.A."/>
        </authorList>
    </citation>
    <scope>NUCLEOTIDE SEQUENCE [LARGE SCALE GENOMIC DNA]</scope>
    <source>
        <strain evidence="1 2">UAMH4076</strain>
    </source>
</reference>
<accession>A0A2B7ZLE1</accession>
<dbReference type="Proteomes" id="UP000226031">
    <property type="component" value="Unassembled WGS sequence"/>
</dbReference>
<proteinExistence type="predicted"/>
<evidence type="ECO:0000313" key="2">
    <source>
        <dbReference type="Proteomes" id="UP000226031"/>
    </source>
</evidence>
<name>A0A2B7ZLE1_9EURO</name>
<gene>
    <name evidence="1" type="ORF">GX50_02713</name>
</gene>
<protein>
    <submittedName>
        <fullName evidence="1">Uncharacterized protein</fullName>
    </submittedName>
</protein>
<keyword evidence="2" id="KW-1185">Reference proteome</keyword>
<evidence type="ECO:0000313" key="1">
    <source>
        <dbReference type="EMBL" id="PGH34445.1"/>
    </source>
</evidence>
<dbReference type="AlphaFoldDB" id="A0A2B7ZLE1"/>
<comment type="caution">
    <text evidence="1">The sequence shown here is derived from an EMBL/GenBank/DDBJ whole genome shotgun (WGS) entry which is preliminary data.</text>
</comment>
<dbReference type="EMBL" id="PDND01000040">
    <property type="protein sequence ID" value="PGH34445.1"/>
    <property type="molecule type" value="Genomic_DNA"/>
</dbReference>